<feature type="domain" description="TonB-dependent receptor plug" evidence="14">
    <location>
        <begin position="58"/>
        <end position="158"/>
    </location>
</feature>
<evidence type="ECO:0000313" key="15">
    <source>
        <dbReference type="EMBL" id="BFO71416.1"/>
    </source>
</evidence>
<organism evidence="15">
    <name type="scientific">Prevotella sp. GTC17253</name>
    <dbReference type="NCBI Taxonomy" id="3236793"/>
    <lineage>
        <taxon>Bacteria</taxon>
        <taxon>Pseudomonadati</taxon>
        <taxon>Bacteroidota</taxon>
        <taxon>Bacteroidia</taxon>
        <taxon>Bacteroidales</taxon>
        <taxon>Prevotellaceae</taxon>
        <taxon>Prevotella</taxon>
    </lineage>
</organism>
<dbReference type="Gene3D" id="2.170.130.10">
    <property type="entry name" value="TonB-dependent receptor, plug domain"/>
    <property type="match status" value="1"/>
</dbReference>
<comment type="subcellular location">
    <subcellularLocation>
        <location evidence="1 10">Cell outer membrane</location>
        <topology evidence="1 10">Multi-pass membrane protein</topology>
    </subcellularLocation>
</comment>
<dbReference type="InterPro" id="IPR037066">
    <property type="entry name" value="Plug_dom_sf"/>
</dbReference>
<feature type="domain" description="TonB-dependent receptor-like beta-barrel" evidence="13">
    <location>
        <begin position="218"/>
        <end position="634"/>
    </location>
</feature>
<keyword evidence="5 12" id="KW-0732">Signal</keyword>
<dbReference type="PANTHER" id="PTHR30069:SF29">
    <property type="entry name" value="HEMOGLOBIN AND HEMOGLOBIN-HAPTOGLOBIN-BINDING PROTEIN 1-RELATED"/>
    <property type="match status" value="1"/>
</dbReference>
<dbReference type="Gene3D" id="2.40.170.20">
    <property type="entry name" value="TonB-dependent receptor, beta-barrel domain"/>
    <property type="match status" value="1"/>
</dbReference>
<feature type="signal peptide" evidence="12">
    <location>
        <begin position="1"/>
        <end position="21"/>
    </location>
</feature>
<keyword evidence="8 15" id="KW-0675">Receptor</keyword>
<evidence type="ECO:0000259" key="13">
    <source>
        <dbReference type="Pfam" id="PF00593"/>
    </source>
</evidence>
<keyword evidence="6 11" id="KW-0798">TonB box</keyword>
<dbReference type="GO" id="GO:0009279">
    <property type="term" value="C:cell outer membrane"/>
    <property type="evidence" value="ECO:0007669"/>
    <property type="project" value="UniProtKB-SubCell"/>
</dbReference>
<evidence type="ECO:0000256" key="11">
    <source>
        <dbReference type="RuleBase" id="RU003357"/>
    </source>
</evidence>
<dbReference type="GO" id="GO:0015344">
    <property type="term" value="F:siderophore uptake transmembrane transporter activity"/>
    <property type="evidence" value="ECO:0007669"/>
    <property type="project" value="TreeGrafter"/>
</dbReference>
<keyword evidence="2 10" id="KW-0813">Transport</keyword>
<dbReference type="SUPFAM" id="SSF56935">
    <property type="entry name" value="Porins"/>
    <property type="match status" value="1"/>
</dbReference>
<keyword evidence="3 10" id="KW-1134">Transmembrane beta strand</keyword>
<evidence type="ECO:0000256" key="4">
    <source>
        <dbReference type="ARBA" id="ARBA00022692"/>
    </source>
</evidence>
<evidence type="ECO:0000256" key="8">
    <source>
        <dbReference type="ARBA" id="ARBA00023170"/>
    </source>
</evidence>
<dbReference type="PROSITE" id="PS52016">
    <property type="entry name" value="TONB_DEPENDENT_REC_3"/>
    <property type="match status" value="1"/>
</dbReference>
<evidence type="ECO:0000256" key="7">
    <source>
        <dbReference type="ARBA" id="ARBA00023136"/>
    </source>
</evidence>
<feature type="chain" id="PRO_5044225085" evidence="12">
    <location>
        <begin position="22"/>
        <end position="679"/>
    </location>
</feature>
<accession>A0AB33IP91</accession>
<keyword evidence="9 10" id="KW-0998">Cell outer membrane</keyword>
<protein>
    <submittedName>
        <fullName evidence="15">TonB-dependent receptor</fullName>
    </submittedName>
</protein>
<evidence type="ECO:0000256" key="9">
    <source>
        <dbReference type="ARBA" id="ARBA00023237"/>
    </source>
</evidence>
<keyword evidence="4 10" id="KW-0812">Transmembrane</keyword>
<sequence length="679" mass="77002">MNIKLYIFMGIAMMLSLHVSAQEAESDTVSDEPFGEQALQEVAIVRRKEGISRMKGAQMGSIIDRNELFKAACCNLGESFTTNPSVDVNYSDAATGARQIKLLGLSGIYVQMLTENIPNFRGVAIPYSLGYVPGAWLKSIAVSKGTASVKNGYESITGQINIEYLKPEDDDGVSLNLYGNTMAKIEVNADANVHLGKNVSTEILTHFENNWGHHDKNNDGWQDSPNNRQYNLQNRWMAKAGRYIFHGGLSLLKEDRTFGPAMKMVATNEYNDVWRGNIEANRYEGYMKHALILDSEHGTNLALILNTSMQQQNALYGYKRYYVNEKNLYSALILEHNFNQNHNISVGLNFNHDYFGQRYNLDNVRNASLPRWNEKENVAGAYAQYTYNLGAKLTTMAGLRIDHSNLYGTFATPRFHLKWQINDLVGLRASVGKGYRAVHPLAEHNYLLASSRIFSFDKSQMEEAWNYGISSAWNFPIRNKYLKVNMEYFYTRFSNQTVVDMDSNPHGIHIGSFGSMSYSHVFQIDASYPILRTLTLTAAYRYNNVKETYGETRREKPLQSRYKGLFTASFKTPLGLWQFDATLQLNGGGRMPTPYTMTDGSLSWQRNFSAYEMLNLQVTRWFRHFSIYAGGENLTNRKQKNAVIDGRNPWSKNFDTTTVYGPVEGAMGYVGLRINIGKL</sequence>
<evidence type="ECO:0000256" key="1">
    <source>
        <dbReference type="ARBA" id="ARBA00004571"/>
    </source>
</evidence>
<dbReference type="AlphaFoldDB" id="A0AB33IP91"/>
<gene>
    <name evidence="15" type="ORF">GTC17253_13820</name>
</gene>
<evidence type="ECO:0000256" key="12">
    <source>
        <dbReference type="SAM" id="SignalP"/>
    </source>
</evidence>
<evidence type="ECO:0000256" key="5">
    <source>
        <dbReference type="ARBA" id="ARBA00022729"/>
    </source>
</evidence>
<dbReference type="InterPro" id="IPR000531">
    <property type="entry name" value="Beta-barrel_TonB"/>
</dbReference>
<dbReference type="InterPro" id="IPR039426">
    <property type="entry name" value="TonB-dep_rcpt-like"/>
</dbReference>
<evidence type="ECO:0000256" key="3">
    <source>
        <dbReference type="ARBA" id="ARBA00022452"/>
    </source>
</evidence>
<dbReference type="InterPro" id="IPR036942">
    <property type="entry name" value="Beta-barrel_TonB_sf"/>
</dbReference>
<reference evidence="15" key="1">
    <citation type="submission" date="2024-07" db="EMBL/GenBank/DDBJ databases">
        <title>Complete genome sequence of Prevotella sp. YM-2024 GTC17253.</title>
        <authorList>
            <person name="Hayashi M."/>
            <person name="Muto Y."/>
            <person name="Tanaka K."/>
            <person name="Niwa H."/>
        </authorList>
    </citation>
    <scope>NUCLEOTIDE SEQUENCE</scope>
    <source>
        <strain evidence="15">GTC17253</strain>
    </source>
</reference>
<dbReference type="InterPro" id="IPR012910">
    <property type="entry name" value="Plug_dom"/>
</dbReference>
<dbReference type="Pfam" id="PF07715">
    <property type="entry name" value="Plug"/>
    <property type="match status" value="1"/>
</dbReference>
<evidence type="ECO:0000256" key="6">
    <source>
        <dbReference type="ARBA" id="ARBA00023077"/>
    </source>
</evidence>
<proteinExistence type="inferred from homology"/>
<keyword evidence="7 10" id="KW-0472">Membrane</keyword>
<dbReference type="EMBL" id="AP035785">
    <property type="protein sequence ID" value="BFO71416.1"/>
    <property type="molecule type" value="Genomic_DNA"/>
</dbReference>
<dbReference type="GO" id="GO:0044718">
    <property type="term" value="P:siderophore transmembrane transport"/>
    <property type="evidence" value="ECO:0007669"/>
    <property type="project" value="TreeGrafter"/>
</dbReference>
<evidence type="ECO:0000256" key="10">
    <source>
        <dbReference type="PROSITE-ProRule" id="PRU01360"/>
    </source>
</evidence>
<evidence type="ECO:0000256" key="2">
    <source>
        <dbReference type="ARBA" id="ARBA00022448"/>
    </source>
</evidence>
<dbReference type="PANTHER" id="PTHR30069">
    <property type="entry name" value="TONB-DEPENDENT OUTER MEMBRANE RECEPTOR"/>
    <property type="match status" value="1"/>
</dbReference>
<name>A0AB33IP91_9BACT</name>
<dbReference type="Pfam" id="PF00593">
    <property type="entry name" value="TonB_dep_Rec_b-barrel"/>
    <property type="match status" value="1"/>
</dbReference>
<evidence type="ECO:0000259" key="14">
    <source>
        <dbReference type="Pfam" id="PF07715"/>
    </source>
</evidence>
<comment type="similarity">
    <text evidence="10 11">Belongs to the TonB-dependent receptor family.</text>
</comment>